<keyword evidence="4" id="KW-0833">Ubl conjugation pathway</keyword>
<dbReference type="AlphaFoldDB" id="S8DU83"/>
<evidence type="ECO:0000313" key="8">
    <source>
        <dbReference type="Proteomes" id="UP000015241"/>
    </source>
</evidence>
<keyword evidence="8" id="KW-1185">Reference proteome</keyword>
<dbReference type="PANTHER" id="PTHR13931:SF2">
    <property type="entry name" value="UBIQUITIN CONJUGATION FACTOR E4 B"/>
    <property type="match status" value="1"/>
</dbReference>
<dbReference type="HOGENOM" id="CLU_1163532_0_0_1"/>
<evidence type="ECO:0000256" key="2">
    <source>
        <dbReference type="ARBA" id="ARBA00004906"/>
    </source>
</evidence>
<comment type="pathway">
    <text evidence="2">Protein modification; protein ubiquitination.</text>
</comment>
<dbReference type="GO" id="GO:0006511">
    <property type="term" value="P:ubiquitin-dependent protein catabolic process"/>
    <property type="evidence" value="ECO:0007669"/>
    <property type="project" value="InterPro"/>
</dbReference>
<dbReference type="Pfam" id="PF10408">
    <property type="entry name" value="Ufd2P_core"/>
    <property type="match status" value="1"/>
</dbReference>
<evidence type="ECO:0000313" key="7">
    <source>
        <dbReference type="EMBL" id="EPS96681.1"/>
    </source>
</evidence>
<dbReference type="GO" id="GO:0000151">
    <property type="term" value="C:ubiquitin ligase complex"/>
    <property type="evidence" value="ECO:0007669"/>
    <property type="project" value="InterPro"/>
</dbReference>
<organism evidence="7 8">
    <name type="scientific">Fomitopsis schrenkii</name>
    <name type="common">Brown rot fungus</name>
    <dbReference type="NCBI Taxonomy" id="2126942"/>
    <lineage>
        <taxon>Eukaryota</taxon>
        <taxon>Fungi</taxon>
        <taxon>Dikarya</taxon>
        <taxon>Basidiomycota</taxon>
        <taxon>Agaricomycotina</taxon>
        <taxon>Agaricomycetes</taxon>
        <taxon>Polyporales</taxon>
        <taxon>Fomitopsis</taxon>
    </lineage>
</organism>
<dbReference type="GO" id="GO:0005634">
    <property type="term" value="C:nucleus"/>
    <property type="evidence" value="ECO:0007669"/>
    <property type="project" value="UniProtKB-SubCell"/>
</dbReference>
<dbReference type="InterPro" id="IPR019474">
    <property type="entry name" value="Ub_conjug_fac_E4_core"/>
</dbReference>
<accession>S8DU83</accession>
<dbReference type="GO" id="GO:0036503">
    <property type="term" value="P:ERAD pathway"/>
    <property type="evidence" value="ECO:0007669"/>
    <property type="project" value="InterPro"/>
</dbReference>
<evidence type="ECO:0000256" key="5">
    <source>
        <dbReference type="ARBA" id="ARBA00023242"/>
    </source>
</evidence>
<gene>
    <name evidence="7" type="ORF">FOMPIDRAFT_1129915</name>
</gene>
<evidence type="ECO:0000256" key="3">
    <source>
        <dbReference type="ARBA" id="ARBA00022679"/>
    </source>
</evidence>
<proteinExistence type="predicted"/>
<evidence type="ECO:0000256" key="1">
    <source>
        <dbReference type="ARBA" id="ARBA00004123"/>
    </source>
</evidence>
<keyword evidence="5" id="KW-0539">Nucleus</keyword>
<reference evidence="7 8" key="1">
    <citation type="journal article" date="2012" name="Science">
        <title>The Paleozoic origin of enzymatic lignin decomposition reconstructed from 31 fungal genomes.</title>
        <authorList>
            <person name="Floudas D."/>
            <person name="Binder M."/>
            <person name="Riley R."/>
            <person name="Barry K."/>
            <person name="Blanchette R.A."/>
            <person name="Henrissat B."/>
            <person name="Martinez A.T."/>
            <person name="Otillar R."/>
            <person name="Spatafora J.W."/>
            <person name="Yadav J.S."/>
            <person name="Aerts A."/>
            <person name="Benoit I."/>
            <person name="Boyd A."/>
            <person name="Carlson A."/>
            <person name="Copeland A."/>
            <person name="Coutinho P.M."/>
            <person name="de Vries R.P."/>
            <person name="Ferreira P."/>
            <person name="Findley K."/>
            <person name="Foster B."/>
            <person name="Gaskell J."/>
            <person name="Glotzer D."/>
            <person name="Gorecki P."/>
            <person name="Heitman J."/>
            <person name="Hesse C."/>
            <person name="Hori C."/>
            <person name="Igarashi K."/>
            <person name="Jurgens J.A."/>
            <person name="Kallen N."/>
            <person name="Kersten P."/>
            <person name="Kohler A."/>
            <person name="Kuees U."/>
            <person name="Kumar T.K.A."/>
            <person name="Kuo A."/>
            <person name="LaButti K."/>
            <person name="Larrondo L.F."/>
            <person name="Lindquist E."/>
            <person name="Ling A."/>
            <person name="Lombard V."/>
            <person name="Lucas S."/>
            <person name="Lundell T."/>
            <person name="Martin R."/>
            <person name="McLaughlin D.J."/>
            <person name="Morgenstern I."/>
            <person name="Morin E."/>
            <person name="Murat C."/>
            <person name="Nagy L.G."/>
            <person name="Nolan M."/>
            <person name="Ohm R.A."/>
            <person name="Patyshakuliyeva A."/>
            <person name="Rokas A."/>
            <person name="Ruiz-Duenas F.J."/>
            <person name="Sabat G."/>
            <person name="Salamov A."/>
            <person name="Samejima M."/>
            <person name="Schmutz J."/>
            <person name="Slot J.C."/>
            <person name="St John F."/>
            <person name="Stenlid J."/>
            <person name="Sun H."/>
            <person name="Sun S."/>
            <person name="Syed K."/>
            <person name="Tsang A."/>
            <person name="Wiebenga A."/>
            <person name="Young D."/>
            <person name="Pisabarro A."/>
            <person name="Eastwood D.C."/>
            <person name="Martin F."/>
            <person name="Cullen D."/>
            <person name="Grigoriev I.V."/>
            <person name="Hibbett D.S."/>
        </authorList>
    </citation>
    <scope>NUCLEOTIDE SEQUENCE</scope>
    <source>
        <strain evidence="8">FP-58527</strain>
    </source>
</reference>
<dbReference type="GO" id="GO:0005737">
    <property type="term" value="C:cytoplasm"/>
    <property type="evidence" value="ECO:0007669"/>
    <property type="project" value="TreeGrafter"/>
</dbReference>
<dbReference type="PANTHER" id="PTHR13931">
    <property type="entry name" value="UBIQUITINATION FACTOR E4"/>
    <property type="match status" value="1"/>
</dbReference>
<dbReference type="STRING" id="743788.S8DU83"/>
<dbReference type="UniPathway" id="UPA00143"/>
<feature type="domain" description="Ubiquitin conjugation factor E4 core" evidence="6">
    <location>
        <begin position="6"/>
        <end position="198"/>
    </location>
</feature>
<dbReference type="eggNOG" id="KOG2042">
    <property type="taxonomic scope" value="Eukaryota"/>
</dbReference>
<comment type="subcellular location">
    <subcellularLocation>
        <location evidence="1">Nucleus</location>
    </subcellularLocation>
</comment>
<dbReference type="GO" id="GO:0034450">
    <property type="term" value="F:ubiquitin-ubiquitin ligase activity"/>
    <property type="evidence" value="ECO:0007669"/>
    <property type="project" value="InterPro"/>
</dbReference>
<sequence>MRASAETLSRFINVLILDTTNLMNTMLSDLAQIHGIEQAMADTEGWNAQPPQDRHDRESALLTFQLHTPRDVHLAGSALEVLSALTREIKEPFLSPEIAERLAAMLNHILDALVGPACQNLAVHDPEKYRWDPKATLGTVIEVYLNLSAEGQFVRAVAADRENYRKELFERTYGIGKRRHIRGDAELEAWLVFVSRVEEKRVVLELEAEPHGISGG</sequence>
<dbReference type="InParanoid" id="S8DU83"/>
<evidence type="ECO:0000259" key="6">
    <source>
        <dbReference type="Pfam" id="PF10408"/>
    </source>
</evidence>
<dbReference type="EMBL" id="KE504185">
    <property type="protein sequence ID" value="EPS96681.1"/>
    <property type="molecule type" value="Genomic_DNA"/>
</dbReference>
<evidence type="ECO:0000256" key="4">
    <source>
        <dbReference type="ARBA" id="ARBA00022786"/>
    </source>
</evidence>
<keyword evidence="3" id="KW-0808">Transferase</keyword>
<dbReference type="OrthoDB" id="20295at2759"/>
<dbReference type="GO" id="GO:0000209">
    <property type="term" value="P:protein polyubiquitination"/>
    <property type="evidence" value="ECO:0007669"/>
    <property type="project" value="TreeGrafter"/>
</dbReference>
<protein>
    <recommendedName>
        <fullName evidence="6">Ubiquitin conjugation factor E4 core domain-containing protein</fullName>
    </recommendedName>
</protein>
<dbReference type="InterPro" id="IPR045132">
    <property type="entry name" value="UBE4"/>
</dbReference>
<name>S8DU83_FOMSC</name>
<dbReference type="Proteomes" id="UP000015241">
    <property type="component" value="Unassembled WGS sequence"/>
</dbReference>